<organism evidence="1 2">
    <name type="scientific">Actinidia rufa</name>
    <dbReference type="NCBI Taxonomy" id="165716"/>
    <lineage>
        <taxon>Eukaryota</taxon>
        <taxon>Viridiplantae</taxon>
        <taxon>Streptophyta</taxon>
        <taxon>Embryophyta</taxon>
        <taxon>Tracheophyta</taxon>
        <taxon>Spermatophyta</taxon>
        <taxon>Magnoliopsida</taxon>
        <taxon>eudicotyledons</taxon>
        <taxon>Gunneridae</taxon>
        <taxon>Pentapetalae</taxon>
        <taxon>asterids</taxon>
        <taxon>Ericales</taxon>
        <taxon>Actinidiaceae</taxon>
        <taxon>Actinidia</taxon>
    </lineage>
</organism>
<evidence type="ECO:0000313" key="1">
    <source>
        <dbReference type="EMBL" id="GFY95278.1"/>
    </source>
</evidence>
<sequence>MDVWDESLSLALDQVIDCTEAALDQGRISSILCCTIAKVNGNNSKEDVFAQIDSVLKKVIEQKKTTSEAMAA</sequence>
<name>A0A7J0F994_9ERIC</name>
<keyword evidence="2" id="KW-1185">Reference proteome</keyword>
<proteinExistence type="predicted"/>
<accession>A0A7J0F994</accession>
<dbReference type="EMBL" id="BJWL01000010">
    <property type="protein sequence ID" value="GFY95278.1"/>
    <property type="molecule type" value="Genomic_DNA"/>
</dbReference>
<gene>
    <name evidence="1" type="ORF">Acr_10g0006630</name>
</gene>
<dbReference type="AlphaFoldDB" id="A0A7J0F994"/>
<reference evidence="1 2" key="1">
    <citation type="submission" date="2019-07" db="EMBL/GenBank/DDBJ databases">
        <title>De Novo Assembly of kiwifruit Actinidia rufa.</title>
        <authorList>
            <person name="Sugita-Konishi S."/>
            <person name="Sato K."/>
            <person name="Mori E."/>
            <person name="Abe Y."/>
            <person name="Kisaki G."/>
            <person name="Hamano K."/>
            <person name="Suezawa K."/>
            <person name="Otani M."/>
            <person name="Fukuda T."/>
            <person name="Manabe T."/>
            <person name="Gomi K."/>
            <person name="Tabuchi M."/>
            <person name="Akimitsu K."/>
            <person name="Kataoka I."/>
        </authorList>
    </citation>
    <scope>NUCLEOTIDE SEQUENCE [LARGE SCALE GENOMIC DNA]</scope>
    <source>
        <strain evidence="2">cv. Fuchu</strain>
    </source>
</reference>
<evidence type="ECO:0000313" key="2">
    <source>
        <dbReference type="Proteomes" id="UP000585474"/>
    </source>
</evidence>
<dbReference type="Proteomes" id="UP000585474">
    <property type="component" value="Unassembled WGS sequence"/>
</dbReference>
<protein>
    <submittedName>
        <fullName evidence="1">Uncharacterized protein</fullName>
    </submittedName>
</protein>
<comment type="caution">
    <text evidence="1">The sequence shown here is derived from an EMBL/GenBank/DDBJ whole genome shotgun (WGS) entry which is preliminary data.</text>
</comment>